<keyword evidence="5" id="KW-0804">Transcription</keyword>
<dbReference type="RefSeq" id="WP_318601369.1">
    <property type="nucleotide sequence ID" value="NZ_JAWSTH010000180.1"/>
</dbReference>
<dbReference type="Proteomes" id="UP001284601">
    <property type="component" value="Unassembled WGS sequence"/>
</dbReference>
<dbReference type="SUPFAM" id="SSF88659">
    <property type="entry name" value="Sigma3 and sigma4 domains of RNA polymerase sigma factors"/>
    <property type="match status" value="1"/>
</dbReference>
<name>A0ABU4I0U4_9ACTN</name>
<feature type="domain" description="RNA polymerase sigma-70 region 2" evidence="6">
    <location>
        <begin position="33"/>
        <end position="95"/>
    </location>
</feature>
<dbReference type="InterPro" id="IPR007627">
    <property type="entry name" value="RNA_pol_sigma70_r2"/>
</dbReference>
<evidence type="ECO:0000259" key="7">
    <source>
        <dbReference type="Pfam" id="PF08281"/>
    </source>
</evidence>
<dbReference type="InterPro" id="IPR013249">
    <property type="entry name" value="RNA_pol_sigma70_r4_t2"/>
</dbReference>
<accession>A0ABU4I0U4</accession>
<comment type="similarity">
    <text evidence="1">Belongs to the sigma-70 factor family. ECF subfamily.</text>
</comment>
<comment type="caution">
    <text evidence="8">The sequence shown here is derived from an EMBL/GenBank/DDBJ whole genome shotgun (WGS) entry which is preliminary data.</text>
</comment>
<dbReference type="PANTHER" id="PTHR43133">
    <property type="entry name" value="RNA POLYMERASE ECF-TYPE SIGMA FACTO"/>
    <property type="match status" value="1"/>
</dbReference>
<dbReference type="InterPro" id="IPR039425">
    <property type="entry name" value="RNA_pol_sigma-70-like"/>
</dbReference>
<reference evidence="9" key="1">
    <citation type="submission" date="2023-07" db="EMBL/GenBank/DDBJ databases">
        <title>Conexibacter stalactiti sp. nov., isolated from stalactites in a lava cave and emended description of the genus Conexibacter.</title>
        <authorList>
            <person name="Lee S.D."/>
        </authorList>
    </citation>
    <scope>NUCLEOTIDE SEQUENCE [LARGE SCALE GENOMIC DNA]</scope>
    <source>
        <strain evidence="9">KCTC 39840</strain>
    </source>
</reference>
<keyword evidence="3" id="KW-0731">Sigma factor</keyword>
<evidence type="ECO:0000256" key="2">
    <source>
        <dbReference type="ARBA" id="ARBA00023015"/>
    </source>
</evidence>
<keyword evidence="4" id="KW-0238">DNA-binding</keyword>
<dbReference type="EMBL" id="JAWSTH010000180">
    <property type="protein sequence ID" value="MDW5598784.1"/>
    <property type="molecule type" value="Genomic_DNA"/>
</dbReference>
<gene>
    <name evidence="8" type="ORF">R7226_30775</name>
</gene>
<feature type="non-terminal residue" evidence="8">
    <location>
        <position position="221"/>
    </location>
</feature>
<dbReference type="PANTHER" id="PTHR43133:SF8">
    <property type="entry name" value="RNA POLYMERASE SIGMA FACTOR HI_1459-RELATED"/>
    <property type="match status" value="1"/>
</dbReference>
<evidence type="ECO:0000256" key="4">
    <source>
        <dbReference type="ARBA" id="ARBA00023125"/>
    </source>
</evidence>
<protein>
    <submittedName>
        <fullName evidence="8">Sigma-70 family RNA polymerase sigma factor</fullName>
    </submittedName>
</protein>
<keyword evidence="2" id="KW-0805">Transcription regulation</keyword>
<dbReference type="Gene3D" id="1.10.10.10">
    <property type="entry name" value="Winged helix-like DNA-binding domain superfamily/Winged helix DNA-binding domain"/>
    <property type="match status" value="1"/>
</dbReference>
<proteinExistence type="inferred from homology"/>
<evidence type="ECO:0000256" key="1">
    <source>
        <dbReference type="ARBA" id="ARBA00010641"/>
    </source>
</evidence>
<evidence type="ECO:0000313" key="9">
    <source>
        <dbReference type="Proteomes" id="UP001284601"/>
    </source>
</evidence>
<dbReference type="Pfam" id="PF08281">
    <property type="entry name" value="Sigma70_r4_2"/>
    <property type="match status" value="1"/>
</dbReference>
<dbReference type="InterPro" id="IPR013324">
    <property type="entry name" value="RNA_pol_sigma_r3/r4-like"/>
</dbReference>
<dbReference type="NCBIfam" id="TIGR02937">
    <property type="entry name" value="sigma70-ECF"/>
    <property type="match status" value="1"/>
</dbReference>
<evidence type="ECO:0000313" key="8">
    <source>
        <dbReference type="EMBL" id="MDW5598784.1"/>
    </source>
</evidence>
<sequence>MRPALTDALLSTQTDERLVALTRAGHERAFAAIVERYRRPLIGFARRIAPDSRAEDVVQQALTSAWAALAAGAEVAHLRGWLHQIVRHEAIRIAKQEGQAIADPLASGVAGSTRDAADTAAERERVRDALAGIAELPPRQREALVQTTLAGRSRTEVAAALGLSEGAVRQLLHRARTALRTAATALTPLPVASWAASLGGPGSAGVAEVGAGGGSATLAGV</sequence>
<dbReference type="InterPro" id="IPR036388">
    <property type="entry name" value="WH-like_DNA-bd_sf"/>
</dbReference>
<dbReference type="SUPFAM" id="SSF88946">
    <property type="entry name" value="Sigma2 domain of RNA polymerase sigma factors"/>
    <property type="match status" value="1"/>
</dbReference>
<keyword evidence="9" id="KW-1185">Reference proteome</keyword>
<dbReference type="Gene3D" id="1.10.1740.10">
    <property type="match status" value="1"/>
</dbReference>
<feature type="domain" description="RNA polymerase sigma factor 70 region 4 type 2" evidence="7">
    <location>
        <begin position="133"/>
        <end position="179"/>
    </location>
</feature>
<evidence type="ECO:0000259" key="6">
    <source>
        <dbReference type="Pfam" id="PF04542"/>
    </source>
</evidence>
<dbReference type="CDD" id="cd06171">
    <property type="entry name" value="Sigma70_r4"/>
    <property type="match status" value="1"/>
</dbReference>
<dbReference type="InterPro" id="IPR013325">
    <property type="entry name" value="RNA_pol_sigma_r2"/>
</dbReference>
<dbReference type="InterPro" id="IPR014284">
    <property type="entry name" value="RNA_pol_sigma-70_dom"/>
</dbReference>
<evidence type="ECO:0000256" key="3">
    <source>
        <dbReference type="ARBA" id="ARBA00023082"/>
    </source>
</evidence>
<organism evidence="8 9">
    <name type="scientific">Conexibacter stalactiti</name>
    <dbReference type="NCBI Taxonomy" id="1940611"/>
    <lineage>
        <taxon>Bacteria</taxon>
        <taxon>Bacillati</taxon>
        <taxon>Actinomycetota</taxon>
        <taxon>Thermoleophilia</taxon>
        <taxon>Solirubrobacterales</taxon>
        <taxon>Conexibacteraceae</taxon>
        <taxon>Conexibacter</taxon>
    </lineage>
</organism>
<evidence type="ECO:0000256" key="5">
    <source>
        <dbReference type="ARBA" id="ARBA00023163"/>
    </source>
</evidence>
<dbReference type="Pfam" id="PF04542">
    <property type="entry name" value="Sigma70_r2"/>
    <property type="match status" value="1"/>
</dbReference>